<evidence type="ECO:0000256" key="2">
    <source>
        <dbReference type="ARBA" id="ARBA00009773"/>
    </source>
</evidence>
<gene>
    <name evidence="7" type="ORF">Psch_01697</name>
</gene>
<sequence>MQEFYRKHLNAIINIGLFITTLLIAVIAFKLVIPYLLPFLLGLILAVIMEPLVNLLLRLKLPRWAATAIAMLVTVGSLVTVTTLAIAKIVVELTKFLYNLPRVIERGAQVC</sequence>
<evidence type="ECO:0000313" key="7">
    <source>
        <dbReference type="EMBL" id="TEB08142.1"/>
    </source>
</evidence>
<dbReference type="Pfam" id="PF01594">
    <property type="entry name" value="AI-2E_transport"/>
    <property type="match status" value="1"/>
</dbReference>
<feature type="transmembrane region" description="Helical" evidence="6">
    <location>
        <begin position="12"/>
        <end position="33"/>
    </location>
</feature>
<keyword evidence="3 6" id="KW-0812">Transmembrane</keyword>
<evidence type="ECO:0000256" key="3">
    <source>
        <dbReference type="ARBA" id="ARBA00022692"/>
    </source>
</evidence>
<dbReference type="GO" id="GO:0016020">
    <property type="term" value="C:membrane"/>
    <property type="evidence" value="ECO:0007669"/>
    <property type="project" value="UniProtKB-SubCell"/>
</dbReference>
<keyword evidence="4 6" id="KW-1133">Transmembrane helix</keyword>
<feature type="transmembrane region" description="Helical" evidence="6">
    <location>
        <begin position="39"/>
        <end position="57"/>
    </location>
</feature>
<reference evidence="7 8" key="1">
    <citation type="journal article" date="2018" name="Environ. Microbiol.">
        <title>Novel energy conservation strategies and behaviour of Pelotomaculum schinkii driving syntrophic propionate catabolism.</title>
        <authorList>
            <person name="Hidalgo-Ahumada C.A.P."/>
            <person name="Nobu M.K."/>
            <person name="Narihiro T."/>
            <person name="Tamaki H."/>
            <person name="Liu W.T."/>
            <person name="Kamagata Y."/>
            <person name="Stams A.J.M."/>
            <person name="Imachi H."/>
            <person name="Sousa D.Z."/>
        </authorList>
    </citation>
    <scope>NUCLEOTIDE SEQUENCE [LARGE SCALE GENOMIC DNA]</scope>
    <source>
        <strain evidence="7 8">HH</strain>
    </source>
</reference>
<accession>A0A4Y7RHH2</accession>
<name>A0A4Y7RHH2_9FIRM</name>
<evidence type="ECO:0000256" key="1">
    <source>
        <dbReference type="ARBA" id="ARBA00004141"/>
    </source>
</evidence>
<evidence type="ECO:0000256" key="4">
    <source>
        <dbReference type="ARBA" id="ARBA00022989"/>
    </source>
</evidence>
<feature type="transmembrane region" description="Helical" evidence="6">
    <location>
        <begin position="69"/>
        <end position="91"/>
    </location>
</feature>
<dbReference type="AlphaFoldDB" id="A0A4Y7RHH2"/>
<evidence type="ECO:0000256" key="5">
    <source>
        <dbReference type="ARBA" id="ARBA00023136"/>
    </source>
</evidence>
<organism evidence="7 8">
    <name type="scientific">Pelotomaculum schinkii</name>
    <dbReference type="NCBI Taxonomy" id="78350"/>
    <lineage>
        <taxon>Bacteria</taxon>
        <taxon>Bacillati</taxon>
        <taxon>Bacillota</taxon>
        <taxon>Clostridia</taxon>
        <taxon>Eubacteriales</taxon>
        <taxon>Desulfotomaculaceae</taxon>
        <taxon>Pelotomaculum</taxon>
    </lineage>
</organism>
<evidence type="ECO:0000313" key="8">
    <source>
        <dbReference type="Proteomes" id="UP000298324"/>
    </source>
</evidence>
<comment type="similarity">
    <text evidence="2">Belongs to the autoinducer-2 exporter (AI-2E) (TC 2.A.86) family.</text>
</comment>
<dbReference type="EMBL" id="QFGA01000001">
    <property type="protein sequence ID" value="TEB08142.1"/>
    <property type="molecule type" value="Genomic_DNA"/>
</dbReference>
<protein>
    <submittedName>
        <fullName evidence="7">Pheromone autoinducer 2 transporter</fullName>
    </submittedName>
</protein>
<dbReference type="InterPro" id="IPR002549">
    <property type="entry name" value="AI-2E-like"/>
</dbReference>
<keyword evidence="5 6" id="KW-0472">Membrane</keyword>
<comment type="caution">
    <text evidence="7">The sequence shown here is derived from an EMBL/GenBank/DDBJ whole genome shotgun (WGS) entry which is preliminary data.</text>
</comment>
<dbReference type="Proteomes" id="UP000298324">
    <property type="component" value="Unassembled WGS sequence"/>
</dbReference>
<evidence type="ECO:0000256" key="6">
    <source>
        <dbReference type="SAM" id="Phobius"/>
    </source>
</evidence>
<comment type="subcellular location">
    <subcellularLocation>
        <location evidence="1">Membrane</location>
        <topology evidence="1">Multi-pass membrane protein</topology>
    </subcellularLocation>
</comment>
<keyword evidence="8" id="KW-1185">Reference proteome</keyword>
<proteinExistence type="inferred from homology"/>